<dbReference type="InterPro" id="IPR029479">
    <property type="entry name" value="Nitroreductase"/>
</dbReference>
<dbReference type="NCBIfam" id="NF003768">
    <property type="entry name" value="PRK05365.1"/>
    <property type="match status" value="1"/>
</dbReference>
<keyword evidence="7" id="KW-1185">Reference proteome</keyword>
<keyword evidence="1" id="KW-0285">Flavoprotein</keyword>
<accession>A0A2A9CR49</accession>
<protein>
    <submittedName>
        <fullName evidence="6">3-hydroxypropanoate dehydrogenase</fullName>
    </submittedName>
</protein>
<feature type="domain" description="Nitroreductase" evidence="5">
    <location>
        <begin position="16"/>
        <end position="174"/>
    </location>
</feature>
<sequence length="197" mass="20861">MIDTGNQPTAEGIFTDRHTAYSFTAEPVTDAELAHLYELAKFAPTAMNSQPLRITFVRTEAGKQRLLPLLAEGNRAKAESAPVIAILAADTDFHEHLPVLLPQNPSAKDGLAANDERRAQMALNNAWLQSGAFILAVRAVGLDAGPMGGIDAAGIDQEFFAGTSLKTILVVNIGHVADGGSFPRNPRLSFGDAVSLA</sequence>
<dbReference type="AlphaFoldDB" id="A0A2A9CR49"/>
<keyword evidence="4" id="KW-0560">Oxidoreductase</keyword>
<comment type="caution">
    <text evidence="6">The sequence shown here is derived from an EMBL/GenBank/DDBJ whole genome shotgun (WGS) entry which is preliminary data.</text>
</comment>
<dbReference type="EMBL" id="PDJC01000001">
    <property type="protein sequence ID" value="PFG16019.1"/>
    <property type="molecule type" value="Genomic_DNA"/>
</dbReference>
<keyword evidence="2" id="KW-0288">FMN</keyword>
<dbReference type="GO" id="GO:0016491">
    <property type="term" value="F:oxidoreductase activity"/>
    <property type="evidence" value="ECO:0007669"/>
    <property type="project" value="UniProtKB-KW"/>
</dbReference>
<gene>
    <name evidence="6" type="ORF">ATK74_0544</name>
</gene>
<dbReference type="Proteomes" id="UP000226079">
    <property type="component" value="Unassembled WGS sequence"/>
</dbReference>
<dbReference type="InterPro" id="IPR023936">
    <property type="entry name" value="RutE-like"/>
</dbReference>
<dbReference type="SUPFAM" id="SSF55469">
    <property type="entry name" value="FMN-dependent nitroreductase-like"/>
    <property type="match status" value="1"/>
</dbReference>
<evidence type="ECO:0000313" key="7">
    <source>
        <dbReference type="Proteomes" id="UP000226079"/>
    </source>
</evidence>
<proteinExistence type="predicted"/>
<evidence type="ECO:0000256" key="3">
    <source>
        <dbReference type="ARBA" id="ARBA00022857"/>
    </source>
</evidence>
<evidence type="ECO:0000259" key="5">
    <source>
        <dbReference type="Pfam" id="PF00881"/>
    </source>
</evidence>
<reference evidence="6 7" key="1">
    <citation type="submission" date="2017-10" db="EMBL/GenBank/DDBJ databases">
        <title>Sequencing the genomes of 1000 actinobacteria strains.</title>
        <authorList>
            <person name="Klenk H.-P."/>
        </authorList>
    </citation>
    <scope>NUCLEOTIDE SEQUENCE [LARGE SCALE GENOMIC DNA]</scope>
    <source>
        <strain evidence="6 7">DSM 15597</strain>
    </source>
</reference>
<dbReference type="InterPro" id="IPR000415">
    <property type="entry name" value="Nitroreductase-like"/>
</dbReference>
<dbReference type="Gene3D" id="3.40.109.10">
    <property type="entry name" value="NADH Oxidase"/>
    <property type="match status" value="1"/>
</dbReference>
<evidence type="ECO:0000256" key="1">
    <source>
        <dbReference type="ARBA" id="ARBA00022630"/>
    </source>
</evidence>
<organism evidence="6 7">
    <name type="scientific">Propionicimonas paludicola</name>
    <dbReference type="NCBI Taxonomy" id="185243"/>
    <lineage>
        <taxon>Bacteria</taxon>
        <taxon>Bacillati</taxon>
        <taxon>Actinomycetota</taxon>
        <taxon>Actinomycetes</taxon>
        <taxon>Propionibacteriales</taxon>
        <taxon>Nocardioidaceae</taxon>
        <taxon>Propionicimonas</taxon>
    </lineage>
</organism>
<keyword evidence="3" id="KW-0521">NADP</keyword>
<dbReference type="InterPro" id="IPR050461">
    <property type="entry name" value="Nitroreductase_HadB/RutE"/>
</dbReference>
<dbReference type="Pfam" id="PF00881">
    <property type="entry name" value="Nitroreductase"/>
    <property type="match status" value="1"/>
</dbReference>
<evidence type="ECO:0000256" key="4">
    <source>
        <dbReference type="ARBA" id="ARBA00023002"/>
    </source>
</evidence>
<dbReference type="PANTHER" id="PTHR43543">
    <property type="entry name" value="MALONIC SEMIALDEHYDE REDUCTASE RUTE-RELATED"/>
    <property type="match status" value="1"/>
</dbReference>
<name>A0A2A9CR49_9ACTN</name>
<evidence type="ECO:0000313" key="6">
    <source>
        <dbReference type="EMBL" id="PFG16019.1"/>
    </source>
</evidence>
<evidence type="ECO:0000256" key="2">
    <source>
        <dbReference type="ARBA" id="ARBA00022643"/>
    </source>
</evidence>
<dbReference type="PANTHER" id="PTHR43543:SF1">
    <property type="entry name" value="MALONIC SEMIALDEHYDE REDUCTASE RUTE-RELATED"/>
    <property type="match status" value="1"/>
</dbReference>
<dbReference type="CDD" id="cd02148">
    <property type="entry name" value="RutE-like"/>
    <property type="match status" value="1"/>
</dbReference>